<dbReference type="Gene3D" id="1.20.144.10">
    <property type="entry name" value="Phosphatidic acid phosphatase type 2/haloperoxidase"/>
    <property type="match status" value="1"/>
</dbReference>
<dbReference type="GeneID" id="8506856"/>
<reference evidence="9" key="1">
    <citation type="journal article" date="2015" name="PLoS Genet.">
        <title>The dynamic genome and transcriptome of the human fungal pathogen Blastomyces and close relative Emmonsia.</title>
        <authorList>
            <person name="Munoz J.F."/>
            <person name="Gauthier G.M."/>
            <person name="Desjardins C.A."/>
            <person name="Gallo J.E."/>
            <person name="Holder J."/>
            <person name="Sullivan T.D."/>
            <person name="Marty A.J."/>
            <person name="Carmen J.C."/>
            <person name="Chen Z."/>
            <person name="Ding L."/>
            <person name="Gujja S."/>
            <person name="Magrini V."/>
            <person name="Misas E."/>
            <person name="Mitreva M."/>
            <person name="Priest M."/>
            <person name="Saif S."/>
            <person name="Whiston E.A."/>
            <person name="Young S."/>
            <person name="Zeng Q."/>
            <person name="Goldman W.E."/>
            <person name="Mardis E.R."/>
            <person name="Taylor J.W."/>
            <person name="McEwen J.G."/>
            <person name="Clay O.K."/>
            <person name="Klein B.S."/>
            <person name="Cuomo C.A."/>
        </authorList>
    </citation>
    <scope>NUCLEOTIDE SEQUENCE [LARGE SCALE GENOMIC DNA]</scope>
    <source>
        <strain evidence="9">SLH14081</strain>
    </source>
</reference>
<dbReference type="InterPro" id="IPR000326">
    <property type="entry name" value="PAP2/HPO"/>
</dbReference>
<organism evidence="8 9">
    <name type="scientific">Blastomyces gilchristii (strain SLH14081)</name>
    <name type="common">Blastomyces dermatitidis</name>
    <dbReference type="NCBI Taxonomy" id="559298"/>
    <lineage>
        <taxon>Eukaryota</taxon>
        <taxon>Fungi</taxon>
        <taxon>Dikarya</taxon>
        <taxon>Ascomycota</taxon>
        <taxon>Pezizomycotina</taxon>
        <taxon>Eurotiomycetes</taxon>
        <taxon>Eurotiomycetidae</taxon>
        <taxon>Onygenales</taxon>
        <taxon>Ajellomycetaceae</taxon>
        <taxon>Blastomyces</taxon>
    </lineage>
</organism>
<gene>
    <name evidence="8" type="ORF">BDBG_02124</name>
</gene>
<evidence type="ECO:0000259" key="7">
    <source>
        <dbReference type="SMART" id="SM00014"/>
    </source>
</evidence>
<dbReference type="VEuPathDB" id="FungiDB:BDBG_02124"/>
<dbReference type="GO" id="GO:0046839">
    <property type="term" value="P:phospholipid dephosphorylation"/>
    <property type="evidence" value="ECO:0007669"/>
    <property type="project" value="TreeGrafter"/>
</dbReference>
<dbReference type="GO" id="GO:0008195">
    <property type="term" value="F:phosphatidate phosphatase activity"/>
    <property type="evidence" value="ECO:0007669"/>
    <property type="project" value="TreeGrafter"/>
</dbReference>
<dbReference type="FunFam" id="1.20.144.10:FF:000017">
    <property type="entry name" value="Diacylglycerol pyrophosphate phosphatase 1"/>
    <property type="match status" value="1"/>
</dbReference>
<dbReference type="EMBL" id="GG657450">
    <property type="protein sequence ID" value="OAT05794.1"/>
    <property type="molecule type" value="Genomic_DNA"/>
</dbReference>
<evidence type="ECO:0000313" key="9">
    <source>
        <dbReference type="Proteomes" id="UP000002038"/>
    </source>
</evidence>
<evidence type="ECO:0000256" key="5">
    <source>
        <dbReference type="ARBA" id="ARBA00023136"/>
    </source>
</evidence>
<feature type="domain" description="Phosphatidic acid phosphatase type 2/haloperoxidase" evidence="7">
    <location>
        <begin position="114"/>
        <end position="256"/>
    </location>
</feature>
<dbReference type="GO" id="GO:0006644">
    <property type="term" value="P:phospholipid metabolic process"/>
    <property type="evidence" value="ECO:0007669"/>
    <property type="project" value="InterPro"/>
</dbReference>
<evidence type="ECO:0000256" key="1">
    <source>
        <dbReference type="ARBA" id="ARBA00004141"/>
    </source>
</evidence>
<comment type="subcellular location">
    <subcellularLocation>
        <location evidence="1">Membrane</location>
        <topology evidence="1">Multi-pass membrane protein</topology>
    </subcellularLocation>
</comment>
<dbReference type="OrthoDB" id="10030083at2759"/>
<feature type="transmembrane region" description="Helical" evidence="6">
    <location>
        <begin position="238"/>
        <end position="256"/>
    </location>
</feature>
<evidence type="ECO:0000256" key="4">
    <source>
        <dbReference type="ARBA" id="ARBA00022989"/>
    </source>
</evidence>
<dbReference type="InterPro" id="IPR036938">
    <property type="entry name" value="PAP2/HPO_sf"/>
</dbReference>
<proteinExistence type="inferred from homology"/>
<dbReference type="PANTHER" id="PTHR10165:SF35">
    <property type="entry name" value="RE23632P"/>
    <property type="match status" value="1"/>
</dbReference>
<dbReference type="GO" id="GO:0016020">
    <property type="term" value="C:membrane"/>
    <property type="evidence" value="ECO:0007669"/>
    <property type="project" value="UniProtKB-SubCell"/>
</dbReference>
<dbReference type="RefSeq" id="XP_031576890.1">
    <property type="nucleotide sequence ID" value="XM_031720660.1"/>
</dbReference>
<dbReference type="AlphaFoldDB" id="A0A179UCU4"/>
<feature type="transmembrane region" description="Helical" evidence="6">
    <location>
        <begin position="114"/>
        <end position="135"/>
    </location>
</feature>
<feature type="transmembrane region" description="Helical" evidence="6">
    <location>
        <begin position="79"/>
        <end position="102"/>
    </location>
</feature>
<keyword evidence="3 6" id="KW-0812">Transmembrane</keyword>
<evidence type="ECO:0000256" key="3">
    <source>
        <dbReference type="ARBA" id="ARBA00022692"/>
    </source>
</evidence>
<evidence type="ECO:0000313" key="8">
    <source>
        <dbReference type="EMBL" id="OAT05794.1"/>
    </source>
</evidence>
<dbReference type="KEGG" id="bgh:BDBG_02124"/>
<comment type="similarity">
    <text evidence="2">Belongs to the PA-phosphatase related phosphoesterase family.</text>
</comment>
<feature type="transmembrane region" description="Helical" evidence="6">
    <location>
        <begin position="185"/>
        <end position="204"/>
    </location>
</feature>
<dbReference type="STRING" id="559298.A0A179UCU4"/>
<accession>A0A179UCU4</accession>
<feature type="transmembrane region" description="Helical" evidence="6">
    <location>
        <begin position="38"/>
        <end position="59"/>
    </location>
</feature>
<keyword evidence="4 6" id="KW-1133">Transmembrane helix</keyword>
<dbReference type="PANTHER" id="PTHR10165">
    <property type="entry name" value="LIPID PHOSPHATE PHOSPHATASE"/>
    <property type="match status" value="1"/>
</dbReference>
<protein>
    <submittedName>
        <fullName evidence="8">PAP2 domain-containing protein</fullName>
    </submittedName>
</protein>
<dbReference type="CDD" id="cd03390">
    <property type="entry name" value="PAP2_containing_1_like"/>
    <property type="match status" value="1"/>
</dbReference>
<keyword evidence="5 6" id="KW-0472">Membrane</keyword>
<dbReference type="Proteomes" id="UP000002038">
    <property type="component" value="Unassembled WGS sequence"/>
</dbReference>
<evidence type="ECO:0000256" key="6">
    <source>
        <dbReference type="SAM" id="Phobius"/>
    </source>
</evidence>
<dbReference type="Pfam" id="PF01569">
    <property type="entry name" value="PAP2"/>
    <property type="match status" value="1"/>
</dbReference>
<dbReference type="SMART" id="SM00014">
    <property type="entry name" value="acidPPc"/>
    <property type="match status" value="1"/>
</dbReference>
<dbReference type="InterPro" id="IPR043216">
    <property type="entry name" value="PAP-like"/>
</dbReference>
<keyword evidence="9" id="KW-1185">Reference proteome</keyword>
<sequence length="321" mass="35966">MSEDDLLQRNKSLSAIASRPGVLGALARFWLRSYAADYVSLIVLVVGWILIQIFVRPFYRMFTLDNVSIQFPFAEVERVPVLWSIIYAGVMPLIIIIVWAVIIRPETHFTHVSVLGLLVTLALTSFLTDIIKNAVGRPRPDLLSRCSPEKGTPAHKMVTIEVCGAPESHRLHEGWRSFPSGHSSFAFAGLGYLAIFFAGQLHVFQPRTGLARFLFSLSPLLGALLIAMSRLADYRHDVYDVAVGSLLGISVAYFTYRRYYPPLQSVHCDTPYSRSEIPPEGFHRVARDEEERLFSGRVARGPNGEYGDDGYQMRGMETGRA</sequence>
<evidence type="ECO:0000256" key="2">
    <source>
        <dbReference type="ARBA" id="ARBA00008816"/>
    </source>
</evidence>
<dbReference type="SUPFAM" id="SSF48317">
    <property type="entry name" value="Acid phosphatase/Vanadium-dependent haloperoxidase"/>
    <property type="match status" value="1"/>
</dbReference>
<feature type="transmembrane region" description="Helical" evidence="6">
    <location>
        <begin position="211"/>
        <end position="232"/>
    </location>
</feature>
<name>A0A179UCU4_BLAGS</name>